<protein>
    <submittedName>
        <fullName evidence="2">Uncharacterized protein</fullName>
    </submittedName>
</protein>
<dbReference type="RefSeq" id="WP_208257291.1">
    <property type="nucleotide sequence ID" value="NZ_JAGEOJ010000008.1"/>
</dbReference>
<sequence length="61" mass="6791">MAALAAYMGSSWERARRAFFDVKVGRQRVSNLKQAAARERLHAIIIVGIAILVIFLIARHG</sequence>
<proteinExistence type="predicted"/>
<feature type="transmembrane region" description="Helical" evidence="1">
    <location>
        <begin position="41"/>
        <end position="58"/>
    </location>
</feature>
<name>A0A939TAS6_9ACTN</name>
<dbReference type="EMBL" id="JAGEOJ010000008">
    <property type="protein sequence ID" value="MBO2449395.1"/>
    <property type="molecule type" value="Genomic_DNA"/>
</dbReference>
<evidence type="ECO:0000256" key="1">
    <source>
        <dbReference type="SAM" id="Phobius"/>
    </source>
</evidence>
<keyword evidence="3" id="KW-1185">Reference proteome</keyword>
<accession>A0A939TAS6</accession>
<keyword evidence="1" id="KW-0812">Transmembrane</keyword>
<evidence type="ECO:0000313" key="2">
    <source>
        <dbReference type="EMBL" id="MBO2449395.1"/>
    </source>
</evidence>
<keyword evidence="1" id="KW-0472">Membrane</keyword>
<gene>
    <name evidence="2" type="ORF">J4573_20000</name>
</gene>
<organism evidence="2 3">
    <name type="scientific">Actinomadura barringtoniae</name>
    <dbReference type="NCBI Taxonomy" id="1427535"/>
    <lineage>
        <taxon>Bacteria</taxon>
        <taxon>Bacillati</taxon>
        <taxon>Actinomycetota</taxon>
        <taxon>Actinomycetes</taxon>
        <taxon>Streptosporangiales</taxon>
        <taxon>Thermomonosporaceae</taxon>
        <taxon>Actinomadura</taxon>
    </lineage>
</organism>
<dbReference type="Proteomes" id="UP000669179">
    <property type="component" value="Unassembled WGS sequence"/>
</dbReference>
<dbReference type="AlphaFoldDB" id="A0A939TAS6"/>
<reference evidence="2" key="1">
    <citation type="submission" date="2021-03" db="EMBL/GenBank/DDBJ databases">
        <authorList>
            <person name="Kanchanasin P."/>
            <person name="Saeng-In P."/>
            <person name="Phongsopitanun W."/>
            <person name="Yuki M."/>
            <person name="Kudo T."/>
            <person name="Ohkuma M."/>
            <person name="Tanasupawat S."/>
        </authorList>
    </citation>
    <scope>NUCLEOTIDE SEQUENCE</scope>
    <source>
        <strain evidence="2">GKU 128</strain>
    </source>
</reference>
<keyword evidence="1" id="KW-1133">Transmembrane helix</keyword>
<comment type="caution">
    <text evidence="2">The sequence shown here is derived from an EMBL/GenBank/DDBJ whole genome shotgun (WGS) entry which is preliminary data.</text>
</comment>
<evidence type="ECO:0000313" key="3">
    <source>
        <dbReference type="Proteomes" id="UP000669179"/>
    </source>
</evidence>